<evidence type="ECO:0000256" key="2">
    <source>
        <dbReference type="ARBA" id="ARBA00022801"/>
    </source>
</evidence>
<dbReference type="EC" id="3.1.1.1" evidence="4"/>
<comment type="similarity">
    <text evidence="1">Belongs to the AB hydrolase superfamily. AB hydrolase 2 family.</text>
</comment>
<protein>
    <submittedName>
        <fullName evidence="4">Carboxylesterase 2</fullName>
        <ecNumber evidence="4">3.1.1.1</ecNumber>
    </submittedName>
</protein>
<keyword evidence="2 4" id="KW-0378">Hydrolase</keyword>
<proteinExistence type="inferred from homology"/>
<gene>
    <name evidence="4" type="primary">estB</name>
    <name evidence="4" type="ORF">NCTC10736_01497</name>
</gene>
<dbReference type="RefSeq" id="WP_115405871.1">
    <property type="nucleotide sequence ID" value="NZ_UGYV01000001.1"/>
</dbReference>
<accession>A0A380A228</accession>
<evidence type="ECO:0000256" key="1">
    <source>
        <dbReference type="ARBA" id="ARBA00006499"/>
    </source>
</evidence>
<feature type="domain" description="Phospholipase/carboxylesterase/thioesterase" evidence="3">
    <location>
        <begin position="8"/>
        <end position="217"/>
    </location>
</feature>
<dbReference type="InterPro" id="IPR050565">
    <property type="entry name" value="LYPA1-2/EST-like"/>
</dbReference>
<dbReference type="InterPro" id="IPR003140">
    <property type="entry name" value="PLipase/COase/thioEstase"/>
</dbReference>
<dbReference type="Pfam" id="PF02230">
    <property type="entry name" value="Abhydrolase_2"/>
    <property type="match status" value="1"/>
</dbReference>
<dbReference type="Proteomes" id="UP000255061">
    <property type="component" value="Unassembled WGS sequence"/>
</dbReference>
<dbReference type="InterPro" id="IPR029058">
    <property type="entry name" value="AB_hydrolase_fold"/>
</dbReference>
<reference evidence="4 5" key="1">
    <citation type="submission" date="2018-06" db="EMBL/GenBank/DDBJ databases">
        <authorList>
            <consortium name="Pathogen Informatics"/>
            <person name="Doyle S."/>
        </authorList>
    </citation>
    <scope>NUCLEOTIDE SEQUENCE [LARGE SCALE GENOMIC DNA]</scope>
    <source>
        <strain evidence="4 5">NCTC10736</strain>
    </source>
</reference>
<evidence type="ECO:0000313" key="5">
    <source>
        <dbReference type="Proteomes" id="UP000255061"/>
    </source>
</evidence>
<dbReference type="AlphaFoldDB" id="A0A380A228"/>
<name>A0A380A228_9GAMM</name>
<dbReference type="EMBL" id="UGYV01000001">
    <property type="protein sequence ID" value="SUI73022.1"/>
    <property type="molecule type" value="Genomic_DNA"/>
</dbReference>
<dbReference type="GO" id="GO:0106435">
    <property type="term" value="F:carboxylesterase activity"/>
    <property type="evidence" value="ECO:0007669"/>
    <property type="project" value="UniProtKB-EC"/>
</dbReference>
<dbReference type="SUPFAM" id="SSF53474">
    <property type="entry name" value="alpha/beta-Hydrolases"/>
    <property type="match status" value="1"/>
</dbReference>
<organism evidence="4 5">
    <name type="scientific">Shewanella morhuae</name>
    <dbReference type="NCBI Taxonomy" id="365591"/>
    <lineage>
        <taxon>Bacteria</taxon>
        <taxon>Pseudomonadati</taxon>
        <taxon>Pseudomonadota</taxon>
        <taxon>Gammaproteobacteria</taxon>
        <taxon>Alteromonadales</taxon>
        <taxon>Shewanellaceae</taxon>
        <taxon>Shewanella</taxon>
    </lineage>
</organism>
<dbReference type="PANTHER" id="PTHR10655">
    <property type="entry name" value="LYSOPHOSPHOLIPASE-RELATED"/>
    <property type="match status" value="1"/>
</dbReference>
<evidence type="ECO:0000313" key="4">
    <source>
        <dbReference type="EMBL" id="SUI73022.1"/>
    </source>
</evidence>
<dbReference type="Gene3D" id="3.40.50.1820">
    <property type="entry name" value="alpha/beta hydrolase"/>
    <property type="match status" value="1"/>
</dbReference>
<sequence>MSVSLERIVVEPKTPATAVVIWLHGLGDSGAGFAPIVPALGLPTDHAIRFIFPHAPEQAVTINGGYVMRAWYDIKSMDLHDRADMQGVLVSEKMVAALINEQIAAGIASQRIVLAGFSQGGVMSLFCGLRFPESLAGIMALSCYLPTGDVLPTELSTANRNTPILQQHGLQDDVVPLSAGTLAKEALIAGGYNVTWQTYPMPHSVIPVQLKEISKWLLQRFEM</sequence>
<dbReference type="PANTHER" id="PTHR10655:SF17">
    <property type="entry name" value="LYSOPHOSPHOLIPASE-LIKE PROTEIN 1"/>
    <property type="match status" value="1"/>
</dbReference>
<evidence type="ECO:0000259" key="3">
    <source>
        <dbReference type="Pfam" id="PF02230"/>
    </source>
</evidence>